<gene>
    <name evidence="1" type="ORF">KUCAC02_024005</name>
</gene>
<keyword evidence="2" id="KW-1185">Reference proteome</keyword>
<reference evidence="1" key="1">
    <citation type="submission" date="2022-05" db="EMBL/GenBank/DDBJ databases">
        <title>Chromosome-level genome of Chaenocephalus aceratus.</title>
        <authorList>
            <person name="Park H."/>
        </authorList>
    </citation>
    <scope>NUCLEOTIDE SEQUENCE</scope>
    <source>
        <strain evidence="1">KU_202001</strain>
    </source>
</reference>
<feature type="non-terminal residue" evidence="1">
    <location>
        <position position="217"/>
    </location>
</feature>
<sequence length="217" mass="24010">MAASIRVCCALRISLGGAASLRSLGAVHVSQLASRASVVSLQRNPAVPLLPATAWQANPTWQLLQQELWKGVLAETGSGARKGRGKRTKRKLRRDLNRGQTVGEGRGGFLWPGLNSPVMKDGNQLSMSRRGESEQQEMQADIVRQRDEWEKKWKTKVKRERGWTGHSWGGISIGSPDPGPNKETYEDFDSRVIEDDVARMPLVNTSNRRPEEGRGDG</sequence>
<dbReference type="Proteomes" id="UP001057452">
    <property type="component" value="Chromosome 22"/>
</dbReference>
<organism evidence="1 2">
    <name type="scientific">Chaenocephalus aceratus</name>
    <name type="common">Blackfin icefish</name>
    <name type="synonym">Chaenichthys aceratus</name>
    <dbReference type="NCBI Taxonomy" id="36190"/>
    <lineage>
        <taxon>Eukaryota</taxon>
        <taxon>Metazoa</taxon>
        <taxon>Chordata</taxon>
        <taxon>Craniata</taxon>
        <taxon>Vertebrata</taxon>
        <taxon>Euteleostomi</taxon>
        <taxon>Actinopterygii</taxon>
        <taxon>Neopterygii</taxon>
        <taxon>Teleostei</taxon>
        <taxon>Neoteleostei</taxon>
        <taxon>Acanthomorphata</taxon>
        <taxon>Eupercaria</taxon>
        <taxon>Perciformes</taxon>
        <taxon>Notothenioidei</taxon>
        <taxon>Channichthyidae</taxon>
        <taxon>Chaenocephalus</taxon>
    </lineage>
</organism>
<evidence type="ECO:0000313" key="2">
    <source>
        <dbReference type="Proteomes" id="UP001057452"/>
    </source>
</evidence>
<proteinExistence type="predicted"/>
<accession>A0ACB9WGJ7</accession>
<comment type="caution">
    <text evidence="1">The sequence shown here is derived from an EMBL/GenBank/DDBJ whole genome shotgun (WGS) entry which is preliminary data.</text>
</comment>
<dbReference type="EMBL" id="CM043806">
    <property type="protein sequence ID" value="KAI4812635.1"/>
    <property type="molecule type" value="Genomic_DNA"/>
</dbReference>
<protein>
    <submittedName>
        <fullName evidence="1">Uncharacterized protein</fullName>
    </submittedName>
</protein>
<name>A0ACB9WGJ7_CHAAC</name>
<evidence type="ECO:0000313" key="1">
    <source>
        <dbReference type="EMBL" id="KAI4812635.1"/>
    </source>
</evidence>